<dbReference type="Proteomes" id="UP000509241">
    <property type="component" value="Chromosome"/>
</dbReference>
<gene>
    <name evidence="2" type="ORF">HYG82_07920</name>
</gene>
<dbReference type="GeneID" id="56033209"/>
<dbReference type="AlphaFoldDB" id="A0A7D5KQW7"/>
<dbReference type="EMBL" id="CP058601">
    <property type="protein sequence ID" value="QLG48777.1"/>
    <property type="molecule type" value="Genomic_DNA"/>
</dbReference>
<accession>A0A7D5KQW7</accession>
<reference evidence="2 3" key="1">
    <citation type="submission" date="2020-07" db="EMBL/GenBank/DDBJ databases">
        <authorList>
            <person name="Cui H."/>
        </authorList>
    </citation>
    <scope>NUCLEOTIDE SEQUENCE [LARGE SCALE GENOMIC DNA]</scope>
    <source>
        <strain evidence="2 3">YPL8</strain>
    </source>
</reference>
<feature type="compositionally biased region" description="Polar residues" evidence="1">
    <location>
        <begin position="1"/>
        <end position="11"/>
    </location>
</feature>
<name>A0A7D5KQW7_9EURY</name>
<organism evidence="2 3">
    <name type="scientific">Natrinema halophilum</name>
    <dbReference type="NCBI Taxonomy" id="1699371"/>
    <lineage>
        <taxon>Archaea</taxon>
        <taxon>Methanobacteriati</taxon>
        <taxon>Methanobacteriota</taxon>
        <taxon>Stenosarchaea group</taxon>
        <taxon>Halobacteria</taxon>
        <taxon>Halobacteriales</taxon>
        <taxon>Natrialbaceae</taxon>
        <taxon>Natrinema</taxon>
    </lineage>
</organism>
<keyword evidence="3" id="KW-1185">Reference proteome</keyword>
<sequence>MGIRQSATSFSHRLREQVRSTVLGTGTREDETTLGDRPTTETVSDRVTDSLGNLFHCSRCSVVYIAAEKHTCSECDQEVEQVRSTLACQGP</sequence>
<dbReference type="KEGG" id="haly:HYG82_07920"/>
<proteinExistence type="predicted"/>
<dbReference type="RefSeq" id="WP_179260514.1">
    <property type="nucleotide sequence ID" value="NZ_CP058601.1"/>
</dbReference>
<evidence type="ECO:0000313" key="2">
    <source>
        <dbReference type="EMBL" id="QLG48777.1"/>
    </source>
</evidence>
<evidence type="ECO:0000256" key="1">
    <source>
        <dbReference type="SAM" id="MobiDB-lite"/>
    </source>
</evidence>
<feature type="region of interest" description="Disordered" evidence="1">
    <location>
        <begin position="1"/>
        <end position="44"/>
    </location>
</feature>
<protein>
    <submittedName>
        <fullName evidence="2">Uncharacterized protein</fullName>
    </submittedName>
</protein>
<dbReference type="OrthoDB" id="185851at2157"/>
<evidence type="ECO:0000313" key="3">
    <source>
        <dbReference type="Proteomes" id="UP000509241"/>
    </source>
</evidence>